<feature type="domain" description="ABC transporter" evidence="8">
    <location>
        <begin position="1"/>
        <end position="231"/>
    </location>
</feature>
<dbReference type="Gene3D" id="3.40.50.300">
    <property type="entry name" value="P-loop containing nucleotide triphosphate hydrolases"/>
    <property type="match status" value="1"/>
</dbReference>
<comment type="subcellular location">
    <subcellularLocation>
        <location evidence="1">Membrane</location>
        <topology evidence="1">Multi-pass membrane protein</topology>
    </subcellularLocation>
</comment>
<dbReference type="EMBL" id="KV749348">
    <property type="protein sequence ID" value="OCL09866.1"/>
    <property type="molecule type" value="Genomic_DNA"/>
</dbReference>
<evidence type="ECO:0000256" key="2">
    <source>
        <dbReference type="ARBA" id="ARBA00022448"/>
    </source>
</evidence>
<dbReference type="CDD" id="cd03244">
    <property type="entry name" value="ABCC_MRP_domain2"/>
    <property type="match status" value="1"/>
</dbReference>
<keyword evidence="6" id="KW-1133">Transmembrane helix</keyword>
<dbReference type="InterPro" id="IPR017871">
    <property type="entry name" value="ABC_transporter-like_CS"/>
</dbReference>
<dbReference type="PROSITE" id="PS50893">
    <property type="entry name" value="ABC_TRANSPORTER_2"/>
    <property type="match status" value="1"/>
</dbReference>
<evidence type="ECO:0000256" key="1">
    <source>
        <dbReference type="ARBA" id="ARBA00004141"/>
    </source>
</evidence>
<evidence type="ECO:0000256" key="7">
    <source>
        <dbReference type="ARBA" id="ARBA00023136"/>
    </source>
</evidence>
<keyword evidence="2" id="KW-0813">Transport</keyword>
<dbReference type="GO" id="GO:0016887">
    <property type="term" value="F:ATP hydrolysis activity"/>
    <property type="evidence" value="ECO:0007669"/>
    <property type="project" value="InterPro"/>
</dbReference>
<dbReference type="Pfam" id="PF00005">
    <property type="entry name" value="ABC_tran"/>
    <property type="match status" value="1"/>
</dbReference>
<keyword evidence="10" id="KW-1185">Reference proteome</keyword>
<keyword evidence="9" id="KW-0378">Hydrolase</keyword>
<dbReference type="SUPFAM" id="SSF52540">
    <property type="entry name" value="P-loop containing nucleoside triphosphate hydrolases"/>
    <property type="match status" value="1"/>
</dbReference>
<dbReference type="InterPro" id="IPR050173">
    <property type="entry name" value="ABC_transporter_C-like"/>
</dbReference>
<dbReference type="FunFam" id="3.40.50.300:FF:000838">
    <property type="entry name" value="ABC multidrug transporter (Eurofung)"/>
    <property type="match status" value="1"/>
</dbReference>
<dbReference type="OrthoDB" id="3943304at2759"/>
<dbReference type="GO" id="GO:0016020">
    <property type="term" value="C:membrane"/>
    <property type="evidence" value="ECO:0007669"/>
    <property type="project" value="UniProtKB-SubCell"/>
</dbReference>
<keyword evidence="3" id="KW-0812">Transmembrane</keyword>
<organism evidence="9 10">
    <name type="scientific">Glonium stellatum</name>
    <dbReference type="NCBI Taxonomy" id="574774"/>
    <lineage>
        <taxon>Eukaryota</taxon>
        <taxon>Fungi</taxon>
        <taxon>Dikarya</taxon>
        <taxon>Ascomycota</taxon>
        <taxon>Pezizomycotina</taxon>
        <taxon>Dothideomycetes</taxon>
        <taxon>Pleosporomycetidae</taxon>
        <taxon>Gloniales</taxon>
        <taxon>Gloniaceae</taxon>
        <taxon>Glonium</taxon>
    </lineage>
</organism>
<name>A0A8E2F4A5_9PEZI</name>
<evidence type="ECO:0000313" key="9">
    <source>
        <dbReference type="EMBL" id="OCL09866.1"/>
    </source>
</evidence>
<sequence>MGSRPTEPVIKNLSLTVEAGQKVAIVGRTGSGKSSLVLTLFRMLDPSSGSIAIDGVPLSVLPRQTIRSRLIGVPQDAYLLPGSVRLNADPLKQCTDKEITVALKAVQLWDIVVKNSSPTHHSHPLDVDVEELHLSHGQRQLFCLARAMLRRSRVLVLDEATSSMDSQTDALIQRLLRSKFAAHTIIAVAHKLDTILDFDRVAVMDNGTLIEFDAPYKLLGRPESAFAKLYAASRVDEDDDF</sequence>
<reference evidence="9 10" key="1">
    <citation type="journal article" date="2016" name="Nat. Commun.">
        <title>Ectomycorrhizal ecology is imprinted in the genome of the dominant symbiotic fungus Cenococcum geophilum.</title>
        <authorList>
            <consortium name="DOE Joint Genome Institute"/>
            <person name="Peter M."/>
            <person name="Kohler A."/>
            <person name="Ohm R.A."/>
            <person name="Kuo A."/>
            <person name="Krutzmann J."/>
            <person name="Morin E."/>
            <person name="Arend M."/>
            <person name="Barry K.W."/>
            <person name="Binder M."/>
            <person name="Choi C."/>
            <person name="Clum A."/>
            <person name="Copeland A."/>
            <person name="Grisel N."/>
            <person name="Haridas S."/>
            <person name="Kipfer T."/>
            <person name="LaButti K."/>
            <person name="Lindquist E."/>
            <person name="Lipzen A."/>
            <person name="Maire R."/>
            <person name="Meier B."/>
            <person name="Mihaltcheva S."/>
            <person name="Molinier V."/>
            <person name="Murat C."/>
            <person name="Poggeler S."/>
            <person name="Quandt C.A."/>
            <person name="Sperisen C."/>
            <person name="Tritt A."/>
            <person name="Tisserant E."/>
            <person name="Crous P.W."/>
            <person name="Henrissat B."/>
            <person name="Nehls U."/>
            <person name="Egli S."/>
            <person name="Spatafora J.W."/>
            <person name="Grigoriev I.V."/>
            <person name="Martin F.M."/>
        </authorList>
    </citation>
    <scope>NUCLEOTIDE SEQUENCE [LARGE SCALE GENOMIC DNA]</scope>
    <source>
        <strain evidence="9 10">CBS 207.34</strain>
    </source>
</reference>
<dbReference type="InterPro" id="IPR027417">
    <property type="entry name" value="P-loop_NTPase"/>
</dbReference>
<accession>A0A8E2F4A5</accession>
<evidence type="ECO:0000256" key="6">
    <source>
        <dbReference type="ARBA" id="ARBA00022989"/>
    </source>
</evidence>
<keyword evidence="4" id="KW-0547">Nucleotide-binding</keyword>
<keyword evidence="7" id="KW-0472">Membrane</keyword>
<dbReference type="PANTHER" id="PTHR24223:SF269">
    <property type="entry name" value="ABC MULTIDRUG TRANSPORTER (EUROFUNG)-RELATED"/>
    <property type="match status" value="1"/>
</dbReference>
<dbReference type="PANTHER" id="PTHR24223">
    <property type="entry name" value="ATP-BINDING CASSETTE SUB-FAMILY C"/>
    <property type="match status" value="1"/>
</dbReference>
<dbReference type="SMART" id="SM00382">
    <property type="entry name" value="AAA"/>
    <property type="match status" value="1"/>
</dbReference>
<dbReference type="Proteomes" id="UP000250140">
    <property type="component" value="Unassembled WGS sequence"/>
</dbReference>
<evidence type="ECO:0000259" key="8">
    <source>
        <dbReference type="PROSITE" id="PS50893"/>
    </source>
</evidence>
<dbReference type="PROSITE" id="PS00211">
    <property type="entry name" value="ABC_TRANSPORTER_1"/>
    <property type="match status" value="1"/>
</dbReference>
<dbReference type="InterPro" id="IPR003593">
    <property type="entry name" value="AAA+_ATPase"/>
</dbReference>
<dbReference type="AlphaFoldDB" id="A0A8E2F4A5"/>
<evidence type="ECO:0000256" key="3">
    <source>
        <dbReference type="ARBA" id="ARBA00022692"/>
    </source>
</evidence>
<evidence type="ECO:0000256" key="4">
    <source>
        <dbReference type="ARBA" id="ARBA00022741"/>
    </source>
</evidence>
<dbReference type="GO" id="GO:0042626">
    <property type="term" value="F:ATPase-coupled transmembrane transporter activity"/>
    <property type="evidence" value="ECO:0007669"/>
    <property type="project" value="TreeGrafter"/>
</dbReference>
<evidence type="ECO:0000313" key="10">
    <source>
        <dbReference type="Proteomes" id="UP000250140"/>
    </source>
</evidence>
<dbReference type="GO" id="GO:0005524">
    <property type="term" value="F:ATP binding"/>
    <property type="evidence" value="ECO:0007669"/>
    <property type="project" value="UniProtKB-KW"/>
</dbReference>
<dbReference type="InterPro" id="IPR003439">
    <property type="entry name" value="ABC_transporter-like_ATP-bd"/>
</dbReference>
<gene>
    <name evidence="9" type="ORF">AOQ84DRAFT_290407</name>
</gene>
<protein>
    <submittedName>
        <fullName evidence="9">P-loop containing nucleoside triphosphate hydrolase protein</fullName>
    </submittedName>
</protein>
<keyword evidence="5" id="KW-0067">ATP-binding</keyword>
<proteinExistence type="predicted"/>
<evidence type="ECO:0000256" key="5">
    <source>
        <dbReference type="ARBA" id="ARBA00022840"/>
    </source>
</evidence>